<dbReference type="InterPro" id="IPR050469">
    <property type="entry name" value="Diguanylate_Cyclase"/>
</dbReference>
<dbReference type="Gene3D" id="3.30.70.270">
    <property type="match status" value="1"/>
</dbReference>
<dbReference type="Proteomes" id="UP000009230">
    <property type="component" value="Chromosome"/>
</dbReference>
<feature type="domain" description="GGDEF" evidence="4">
    <location>
        <begin position="337"/>
        <end position="471"/>
    </location>
</feature>
<evidence type="ECO:0000256" key="2">
    <source>
        <dbReference type="ARBA" id="ARBA00012528"/>
    </source>
</evidence>
<dbReference type="SMART" id="SM00065">
    <property type="entry name" value="GAF"/>
    <property type="match status" value="1"/>
</dbReference>
<comment type="catalytic activity">
    <reaction evidence="3">
        <text>2 GTP = 3',3'-c-di-GMP + 2 diphosphate</text>
        <dbReference type="Rhea" id="RHEA:24898"/>
        <dbReference type="ChEBI" id="CHEBI:33019"/>
        <dbReference type="ChEBI" id="CHEBI:37565"/>
        <dbReference type="ChEBI" id="CHEBI:58805"/>
        <dbReference type="EC" id="2.7.7.65"/>
    </reaction>
</comment>
<dbReference type="FunFam" id="3.30.70.270:FF:000001">
    <property type="entry name" value="Diguanylate cyclase domain protein"/>
    <property type="match status" value="1"/>
</dbReference>
<accession>F6CWE9</accession>
<dbReference type="InterPro" id="IPR029787">
    <property type="entry name" value="Nucleotide_cyclase"/>
</dbReference>
<dbReference type="AlphaFoldDB" id="F6CWE9"/>
<dbReference type="EC" id="2.7.7.65" evidence="2"/>
<evidence type="ECO:0000313" key="6">
    <source>
        <dbReference type="Proteomes" id="UP000009230"/>
    </source>
</evidence>
<keyword evidence="6" id="KW-1185">Reference proteome</keyword>
<sequence length="478" mass="53740">MSRYVEFVMTHSENELFRLEALVDSSPIPAFWSSTDNGSIEYINSAFHSLFGFVLADLSDVRSWYRLASRQPEFYSQVIEPWLHETELPHSMRDIQLKLFDKQGATCYVNLCFSIIGNKRFWYFNDVTNYCVAEQRLCARNNMLERVAKSSALVDTLHMLVKQIQYETPQAICSVLLFDPQTQSLKLGAAPNLPEAYNRAIDGVRIGLNMGSCGTAAFLRQRVIVEDVFQHPYWADFHDLARLAGIAACWSDPIISSKGTLLGTFAIYKTVPSVPSIKELELIHFASNLASIAIESFRAQEELERRAYYDHLTGLANRGHFFELCEQALNLALTKSSPVALIMLDVDHFKQVNDLYGHKTGDLVLQALADNGRSILAEEEVLARIGGEEFIVLLPASTLDQAMQKAELLRMKMEHSMVLSCDNQKVYFTVSIGVAYKAAGQCSVDEMLSRADKALYQSKAAGRNCVSVLECQSQDMLF</sequence>
<dbReference type="SMART" id="SM00267">
    <property type="entry name" value="GGDEF"/>
    <property type="match status" value="1"/>
</dbReference>
<name>F6CWE9_MARPP</name>
<evidence type="ECO:0000259" key="4">
    <source>
        <dbReference type="PROSITE" id="PS50887"/>
    </source>
</evidence>
<organism evidence="5 6">
    <name type="scientific">Marinomonas posidonica (strain CECT 7376 / NCIMB 14433 / IVIA-Po-181)</name>
    <dbReference type="NCBI Taxonomy" id="491952"/>
    <lineage>
        <taxon>Bacteria</taxon>
        <taxon>Pseudomonadati</taxon>
        <taxon>Pseudomonadota</taxon>
        <taxon>Gammaproteobacteria</taxon>
        <taxon>Oceanospirillales</taxon>
        <taxon>Oceanospirillaceae</taxon>
        <taxon>Marinomonas</taxon>
    </lineage>
</organism>
<dbReference type="GO" id="GO:0052621">
    <property type="term" value="F:diguanylate cyclase activity"/>
    <property type="evidence" value="ECO:0007669"/>
    <property type="project" value="UniProtKB-EC"/>
</dbReference>
<dbReference type="STRING" id="491952.Mar181_0135"/>
<dbReference type="KEGG" id="mpc:Mar181_0135"/>
<proteinExistence type="predicted"/>
<dbReference type="InterPro" id="IPR043128">
    <property type="entry name" value="Rev_trsase/Diguanyl_cyclase"/>
</dbReference>
<evidence type="ECO:0000256" key="1">
    <source>
        <dbReference type="ARBA" id="ARBA00001946"/>
    </source>
</evidence>
<dbReference type="EMBL" id="CP002771">
    <property type="protein sequence ID" value="AEF53204.1"/>
    <property type="molecule type" value="Genomic_DNA"/>
</dbReference>
<dbReference type="InterPro" id="IPR000160">
    <property type="entry name" value="GGDEF_dom"/>
</dbReference>
<dbReference type="InterPro" id="IPR029016">
    <property type="entry name" value="GAF-like_dom_sf"/>
</dbReference>
<dbReference type="GO" id="GO:1902201">
    <property type="term" value="P:negative regulation of bacterial-type flagellum-dependent cell motility"/>
    <property type="evidence" value="ECO:0007669"/>
    <property type="project" value="TreeGrafter"/>
</dbReference>
<dbReference type="Gene3D" id="3.30.450.20">
    <property type="entry name" value="PAS domain"/>
    <property type="match status" value="1"/>
</dbReference>
<dbReference type="eggNOG" id="COG3706">
    <property type="taxonomic scope" value="Bacteria"/>
</dbReference>
<dbReference type="Gene3D" id="3.30.450.40">
    <property type="match status" value="1"/>
</dbReference>
<dbReference type="NCBIfam" id="TIGR00254">
    <property type="entry name" value="GGDEF"/>
    <property type="match status" value="1"/>
</dbReference>
<evidence type="ECO:0000256" key="3">
    <source>
        <dbReference type="ARBA" id="ARBA00034247"/>
    </source>
</evidence>
<dbReference type="GO" id="GO:0005886">
    <property type="term" value="C:plasma membrane"/>
    <property type="evidence" value="ECO:0007669"/>
    <property type="project" value="TreeGrafter"/>
</dbReference>
<protein>
    <recommendedName>
        <fullName evidence="2">diguanylate cyclase</fullName>
        <ecNumber evidence="2">2.7.7.65</ecNumber>
    </recommendedName>
</protein>
<dbReference type="eggNOG" id="COG2203">
    <property type="taxonomic scope" value="Bacteria"/>
</dbReference>
<dbReference type="Pfam" id="PF13188">
    <property type="entry name" value="PAS_8"/>
    <property type="match status" value="1"/>
</dbReference>
<dbReference type="PANTHER" id="PTHR45138:SF9">
    <property type="entry name" value="DIGUANYLATE CYCLASE DGCM-RELATED"/>
    <property type="match status" value="1"/>
</dbReference>
<dbReference type="GO" id="GO:0043709">
    <property type="term" value="P:cell adhesion involved in single-species biofilm formation"/>
    <property type="evidence" value="ECO:0007669"/>
    <property type="project" value="TreeGrafter"/>
</dbReference>
<dbReference type="Pfam" id="PF13185">
    <property type="entry name" value="GAF_2"/>
    <property type="match status" value="1"/>
</dbReference>
<comment type="cofactor">
    <cofactor evidence="1">
        <name>Mg(2+)</name>
        <dbReference type="ChEBI" id="CHEBI:18420"/>
    </cofactor>
</comment>
<dbReference type="InterPro" id="IPR003018">
    <property type="entry name" value="GAF"/>
</dbReference>
<dbReference type="InterPro" id="IPR035965">
    <property type="entry name" value="PAS-like_dom_sf"/>
</dbReference>
<dbReference type="SUPFAM" id="SSF55781">
    <property type="entry name" value="GAF domain-like"/>
    <property type="match status" value="1"/>
</dbReference>
<dbReference type="HOGENOM" id="CLU_000445_11_24_6"/>
<gene>
    <name evidence="5" type="ordered locus">Mar181_0135</name>
</gene>
<evidence type="ECO:0000313" key="5">
    <source>
        <dbReference type="EMBL" id="AEF53204.1"/>
    </source>
</evidence>
<dbReference type="PANTHER" id="PTHR45138">
    <property type="entry name" value="REGULATORY COMPONENTS OF SENSORY TRANSDUCTION SYSTEM"/>
    <property type="match status" value="1"/>
</dbReference>
<dbReference type="CDD" id="cd01949">
    <property type="entry name" value="GGDEF"/>
    <property type="match status" value="1"/>
</dbReference>
<reference evidence="5 6" key="1">
    <citation type="journal article" date="2012" name="Stand. Genomic Sci.">
        <title>Complete genome sequence of Marinomonas posidonica type strain (IVIA-Po-181(T)).</title>
        <authorList>
            <person name="Lucas-Elio P."/>
            <person name="Goodwin L."/>
            <person name="Woyke T."/>
            <person name="Pitluck S."/>
            <person name="Nolan M."/>
            <person name="Kyrpides N.C."/>
            <person name="Detter J.C."/>
            <person name="Copeland A."/>
            <person name="Lu M."/>
            <person name="Bruce D."/>
            <person name="Detter C."/>
            <person name="Tapia R."/>
            <person name="Han S."/>
            <person name="Land M.L."/>
            <person name="Ivanova N."/>
            <person name="Mikhailova N."/>
            <person name="Johnston A.W."/>
            <person name="Sanchez-Amat A."/>
        </authorList>
    </citation>
    <scope>NUCLEOTIDE SEQUENCE [LARGE SCALE GENOMIC DNA]</scope>
    <source>
        <strain evidence="6">CECT 7376 / NCIMB 14433 / IVIA-Po-181</strain>
    </source>
</reference>
<dbReference type="SUPFAM" id="SSF55073">
    <property type="entry name" value="Nucleotide cyclase"/>
    <property type="match status" value="1"/>
</dbReference>
<dbReference type="InterPro" id="IPR000014">
    <property type="entry name" value="PAS"/>
</dbReference>
<dbReference type="SUPFAM" id="SSF55785">
    <property type="entry name" value="PYP-like sensor domain (PAS domain)"/>
    <property type="match status" value="1"/>
</dbReference>
<dbReference type="Pfam" id="PF00990">
    <property type="entry name" value="GGDEF"/>
    <property type="match status" value="1"/>
</dbReference>
<dbReference type="PROSITE" id="PS50887">
    <property type="entry name" value="GGDEF"/>
    <property type="match status" value="1"/>
</dbReference>